<dbReference type="InterPro" id="IPR019634">
    <property type="entry name" value="Uncharacterised_Ycf49"/>
</dbReference>
<dbReference type="PANTHER" id="PTHR33833:SF3">
    <property type="entry name" value="YCF49-LIKE PROTEIN"/>
    <property type="match status" value="1"/>
</dbReference>
<feature type="transmembrane region" description="Helical" evidence="1">
    <location>
        <begin position="6"/>
        <end position="30"/>
    </location>
</feature>
<dbReference type="RefSeq" id="YP_009550832.1">
    <property type="nucleotide sequence ID" value="NC_040297.1"/>
</dbReference>
<dbReference type="AlphaFoldDB" id="A0A410D224"/>
<reference evidence="2" key="1">
    <citation type="journal article" date="2019" name="Genome Biol. Evol.">
        <title>Plastid Genomes and Proteins Illuminate the Evolution of Eustigmatophyte Algae and Their Bacterial Endosymbionts.</title>
        <authorList>
            <person name="Sevcikova T."/>
            <person name="Yurchenko T."/>
            <person name="Fawley K.P."/>
            <person name="Amaral R."/>
            <person name="Strnad H."/>
            <person name="Santos L.M."/>
            <person name="Fawley M.W."/>
            <person name="Elias M."/>
        </authorList>
    </citation>
    <scope>NUCLEOTIDE SEQUENCE</scope>
</reference>
<gene>
    <name evidence="2" type="primary">ycf49</name>
</gene>
<geneLocation type="plastid" evidence="2"/>
<keyword evidence="1" id="KW-0812">Transmembrane</keyword>
<name>A0A410D224_9STRA</name>
<keyword evidence="1" id="KW-0472">Membrane</keyword>
<dbReference type="PANTHER" id="PTHR33833">
    <property type="entry name" value="NUCLEOLAR-LIKE PROTEIN-RELATED"/>
    <property type="match status" value="1"/>
</dbReference>
<feature type="transmembrane region" description="Helical" evidence="1">
    <location>
        <begin position="42"/>
        <end position="62"/>
    </location>
</feature>
<feature type="transmembrane region" description="Helical" evidence="1">
    <location>
        <begin position="68"/>
        <end position="88"/>
    </location>
</feature>
<dbReference type="EMBL" id="MK281455">
    <property type="protein sequence ID" value="QAA11781.1"/>
    <property type="molecule type" value="Genomic_DNA"/>
</dbReference>
<keyword evidence="2" id="KW-0934">Plastid</keyword>
<organism evidence="2">
    <name type="scientific">Eustigmatophyceae sp. Mont 10/10-1w</name>
    <dbReference type="NCBI Taxonomy" id="2506145"/>
    <lineage>
        <taxon>Eukaryota</taxon>
        <taxon>Sar</taxon>
        <taxon>Stramenopiles</taxon>
        <taxon>Ochrophyta</taxon>
        <taxon>Eustigmatophyceae</taxon>
    </lineage>
</organism>
<dbReference type="GeneID" id="38947922"/>
<proteinExistence type="predicted"/>
<evidence type="ECO:0000313" key="2">
    <source>
        <dbReference type="EMBL" id="QAA11781.1"/>
    </source>
</evidence>
<evidence type="ECO:0000256" key="1">
    <source>
        <dbReference type="SAM" id="Phobius"/>
    </source>
</evidence>
<accession>A0A410D224</accession>
<keyword evidence="1" id="KW-1133">Transmembrane helix</keyword>
<protein>
    <submittedName>
        <fullName evidence="2">Uncharacterized protein</fullName>
    </submittedName>
</protein>
<sequence>MINKLSFQTLYIHCLSIFDWIFCIETLWIYGYKLKIKSFLNLSTSLFLFFLSATCVLTWHYYYNISNLIWLVVIQSFLTLCGNISLTVSSRRLNDRI</sequence>
<dbReference type="Pfam" id="PF10693">
    <property type="entry name" value="DUF2499"/>
    <property type="match status" value="1"/>
</dbReference>